<dbReference type="OrthoDB" id="303614at2759"/>
<dbReference type="Pfam" id="PF01363">
    <property type="entry name" value="FYVE"/>
    <property type="match status" value="2"/>
</dbReference>
<organism evidence="8 9">
    <name type="scientific">Aphanomyces stellatus</name>
    <dbReference type="NCBI Taxonomy" id="120398"/>
    <lineage>
        <taxon>Eukaryota</taxon>
        <taxon>Sar</taxon>
        <taxon>Stramenopiles</taxon>
        <taxon>Oomycota</taxon>
        <taxon>Saprolegniomycetes</taxon>
        <taxon>Saprolegniales</taxon>
        <taxon>Verrucalvaceae</taxon>
        <taxon>Aphanomyces</taxon>
    </lineage>
</organism>
<evidence type="ECO:0000313" key="9">
    <source>
        <dbReference type="Proteomes" id="UP000332933"/>
    </source>
</evidence>
<name>A0A485K4V1_9STRA</name>
<evidence type="ECO:0000256" key="4">
    <source>
        <dbReference type="PROSITE-ProRule" id="PRU00091"/>
    </source>
</evidence>
<dbReference type="InterPro" id="IPR029016">
    <property type="entry name" value="GAF-like_dom_sf"/>
</dbReference>
<keyword evidence="1" id="KW-0479">Metal-binding</keyword>
<proteinExistence type="predicted"/>
<dbReference type="SUPFAM" id="SSF55781">
    <property type="entry name" value="GAF domain-like"/>
    <property type="match status" value="1"/>
</dbReference>
<dbReference type="PANTHER" id="PTHR43102">
    <property type="entry name" value="SLR1143 PROTEIN"/>
    <property type="match status" value="1"/>
</dbReference>
<dbReference type="PANTHER" id="PTHR43102:SF2">
    <property type="entry name" value="GAF DOMAIN-CONTAINING PROTEIN"/>
    <property type="match status" value="1"/>
</dbReference>
<dbReference type="Gene3D" id="3.30.40.10">
    <property type="entry name" value="Zinc/RING finger domain, C3HC4 (zinc finger)"/>
    <property type="match status" value="2"/>
</dbReference>
<feature type="domain" description="FYVE-type" evidence="6">
    <location>
        <begin position="381"/>
        <end position="438"/>
    </location>
</feature>
<sequence>MHDASFVGSMIHTQGSSDRERILSQDQLLPPDQCEPKKSVATCTLCRKAFGLMRSKVHCQICGHVVCKKCTLAYIADIAKTILDVRVCGTCDAKLERDHKRKLDVRVLAAAVLPTSSATPKTMRSTSSSSAALVAHQQASVLPSASDTSVTSSTPYYYPLDFNWSHAWPKPPFISADMERLKALSKLGVRRESYMAETAAFLCHVFHAPIAAVSFLDEHQQWFAASEGLAAEFMPRPAAVCTHTIALKMPMVVLNMRTDPRFAQNPLVAHAGVAFYAGAPIFSQDGHAVGTVFVMDTRRRRAFDVGNLAVVAEALASKLQMSAPDVASSSIGSMRSLESASSVSDVTDLLPPSTRGGDNDDDAAPRLVIAKVLDPSKWVPNAARAACHGCNAPFSFFLRKRHCRLCGEIVCKRCATHAAVAATNKHVPVCTRCVATRPREVAPAAAASAGSPATTSDEAEDDDEEPRDGEWEDVPTLARNQSFDLDECATFAAESVVAAAVAVDDDDRAMDMPSPPVQDYSRDDMQAMLMRLLHQSTDIQMQLQTQARHLRTPVA</sequence>
<evidence type="ECO:0000313" key="8">
    <source>
        <dbReference type="EMBL" id="VFT78340.1"/>
    </source>
</evidence>
<feature type="compositionally biased region" description="Acidic residues" evidence="5">
    <location>
        <begin position="457"/>
        <end position="473"/>
    </location>
</feature>
<dbReference type="EMBL" id="VJMH01000078">
    <property type="protein sequence ID" value="KAF0719335.1"/>
    <property type="molecule type" value="Genomic_DNA"/>
</dbReference>
<dbReference type="PROSITE" id="PS50178">
    <property type="entry name" value="ZF_FYVE"/>
    <property type="match status" value="2"/>
</dbReference>
<evidence type="ECO:0000256" key="5">
    <source>
        <dbReference type="SAM" id="MobiDB-lite"/>
    </source>
</evidence>
<evidence type="ECO:0000256" key="1">
    <source>
        <dbReference type="ARBA" id="ARBA00022723"/>
    </source>
</evidence>
<dbReference type="Pfam" id="PF01590">
    <property type="entry name" value="GAF"/>
    <property type="match status" value="1"/>
</dbReference>
<feature type="compositionally biased region" description="Low complexity" evidence="5">
    <location>
        <begin position="443"/>
        <end position="456"/>
    </location>
</feature>
<evidence type="ECO:0000256" key="2">
    <source>
        <dbReference type="ARBA" id="ARBA00022771"/>
    </source>
</evidence>
<evidence type="ECO:0000259" key="6">
    <source>
        <dbReference type="PROSITE" id="PS50178"/>
    </source>
</evidence>
<feature type="region of interest" description="Disordered" evidence="5">
    <location>
        <begin position="1"/>
        <end position="20"/>
    </location>
</feature>
<evidence type="ECO:0000256" key="3">
    <source>
        <dbReference type="ARBA" id="ARBA00022833"/>
    </source>
</evidence>
<dbReference type="GO" id="GO:0008270">
    <property type="term" value="F:zinc ion binding"/>
    <property type="evidence" value="ECO:0007669"/>
    <property type="project" value="UniProtKB-KW"/>
</dbReference>
<protein>
    <submittedName>
        <fullName evidence="8">Aste57867_1119 protein</fullName>
    </submittedName>
</protein>
<dbReference type="EMBL" id="CAADRA010000078">
    <property type="protein sequence ID" value="VFT78340.1"/>
    <property type="molecule type" value="Genomic_DNA"/>
</dbReference>
<feature type="region of interest" description="Disordered" evidence="5">
    <location>
        <begin position="443"/>
        <end position="474"/>
    </location>
</feature>
<dbReference type="SUPFAM" id="SSF57903">
    <property type="entry name" value="FYVE/PHD zinc finger"/>
    <property type="match status" value="2"/>
</dbReference>
<feature type="region of interest" description="Disordered" evidence="5">
    <location>
        <begin position="343"/>
        <end position="362"/>
    </location>
</feature>
<keyword evidence="3" id="KW-0862">Zinc</keyword>
<dbReference type="AlphaFoldDB" id="A0A485K4V1"/>
<evidence type="ECO:0000313" key="7">
    <source>
        <dbReference type="EMBL" id="KAF0719335.1"/>
    </source>
</evidence>
<dbReference type="InterPro" id="IPR013083">
    <property type="entry name" value="Znf_RING/FYVE/PHD"/>
</dbReference>
<dbReference type="SMART" id="SM00064">
    <property type="entry name" value="FYVE"/>
    <property type="match status" value="2"/>
</dbReference>
<keyword evidence="2 4" id="KW-0863">Zinc-finger</keyword>
<dbReference type="InterPro" id="IPR017455">
    <property type="entry name" value="Znf_FYVE-rel"/>
</dbReference>
<dbReference type="SMART" id="SM00065">
    <property type="entry name" value="GAF"/>
    <property type="match status" value="1"/>
</dbReference>
<reference evidence="7" key="2">
    <citation type="submission" date="2019-06" db="EMBL/GenBank/DDBJ databases">
        <title>Genomics analysis of Aphanomyces spp. identifies a new class of oomycete effector associated with host adaptation.</title>
        <authorList>
            <person name="Gaulin E."/>
        </authorList>
    </citation>
    <scope>NUCLEOTIDE SEQUENCE</scope>
    <source>
        <strain evidence="7">CBS 578.67</strain>
    </source>
</reference>
<dbReference type="Gene3D" id="3.30.450.40">
    <property type="match status" value="1"/>
</dbReference>
<dbReference type="CDD" id="cd00065">
    <property type="entry name" value="FYVE_like_SF"/>
    <property type="match status" value="1"/>
</dbReference>
<accession>A0A485K4V1</accession>
<gene>
    <name evidence="8" type="primary">Aste57867_1119</name>
    <name evidence="7" type="ORF">As57867_001118</name>
    <name evidence="8" type="ORF">ASTE57867_1119</name>
</gene>
<dbReference type="Proteomes" id="UP000332933">
    <property type="component" value="Unassembled WGS sequence"/>
</dbReference>
<reference evidence="8 9" key="1">
    <citation type="submission" date="2019-03" db="EMBL/GenBank/DDBJ databases">
        <authorList>
            <person name="Gaulin E."/>
            <person name="Dumas B."/>
        </authorList>
    </citation>
    <scope>NUCLEOTIDE SEQUENCE [LARGE SCALE GENOMIC DNA]</scope>
    <source>
        <strain evidence="8">CBS 568.67</strain>
    </source>
</reference>
<dbReference type="InterPro" id="IPR000306">
    <property type="entry name" value="Znf_FYVE"/>
</dbReference>
<dbReference type="InterPro" id="IPR011011">
    <property type="entry name" value="Znf_FYVE_PHD"/>
</dbReference>
<keyword evidence="9" id="KW-1185">Reference proteome</keyword>
<feature type="domain" description="FYVE-type" evidence="6">
    <location>
        <begin position="37"/>
        <end position="96"/>
    </location>
</feature>
<dbReference type="InterPro" id="IPR003018">
    <property type="entry name" value="GAF"/>
</dbReference>